<dbReference type="AlphaFoldDB" id="A0A6C0CY13"/>
<feature type="coiled-coil region" evidence="1">
    <location>
        <begin position="107"/>
        <end position="141"/>
    </location>
</feature>
<name>A0A6C0CY13_9ZZZZ</name>
<protein>
    <submittedName>
        <fullName evidence="2">Uncharacterized protein</fullName>
    </submittedName>
</protein>
<evidence type="ECO:0000256" key="1">
    <source>
        <dbReference type="SAM" id="Coils"/>
    </source>
</evidence>
<sequence>MSTLIDLEDKQEFLENKEPPINETEITDFPKIIRDLSLSNNTRLNFFTEYCKGMEIEYPLELISGLTGMYQFSGTKILEIFLYDLCTLSDIPPIIKIEAAKSLLAFSEDEEDINENDEESLKEIKKESNIAVRNRNELRTKRAYNALNNTCCNLTGIPTPCKIETIVTLMACTQYKMEADTYFRQLIADSTINCDYRYKSILSLERKNISSSEFFIKNACLDFLDDSYNLVYYRILAGQYLLQKSPLDDAKIRDDIEFKLLTFARDQDLDYDRRADAADVILNVGCEYNKIIARSIIMSLGTVGGNVKTIFDNAQNVHNEKIEESVAEVLEFLSTIDLLKIGDNYIDFDYANAQIELILKDRKEHIVQNNRIKNTHPNNSKKCKYCELCIQEEHEYCTSECTLADERQQRIRVALNRIYIDRALYSKYNNTLVNIFLKIYSYLQTHDSKDEMTTRLLEELEEMSGTCSTGFASRLINVISGFGDFNIRISWSDQLVANFTGRLNAMVRKITEQDSIFRTGKLHDVIELWLNTHCAVKNSVIYKLTASKSITDRPKMTDIVAEYLSTDREDKITSCIEDFAEQVYNEMTIKSSHFSNRQHFLLFFRANMLAIREELYEEFKNYISDVDFDLYIRKAIMIYEGDI</sequence>
<organism evidence="2">
    <name type="scientific">viral metagenome</name>
    <dbReference type="NCBI Taxonomy" id="1070528"/>
    <lineage>
        <taxon>unclassified sequences</taxon>
        <taxon>metagenomes</taxon>
        <taxon>organismal metagenomes</taxon>
    </lineage>
</organism>
<dbReference type="EMBL" id="MN739514">
    <property type="protein sequence ID" value="QHT09726.1"/>
    <property type="molecule type" value="Genomic_DNA"/>
</dbReference>
<accession>A0A6C0CY13</accession>
<proteinExistence type="predicted"/>
<keyword evidence="1" id="KW-0175">Coiled coil</keyword>
<reference evidence="2" key="1">
    <citation type="journal article" date="2020" name="Nature">
        <title>Giant virus diversity and host interactions through global metagenomics.</title>
        <authorList>
            <person name="Schulz F."/>
            <person name="Roux S."/>
            <person name="Paez-Espino D."/>
            <person name="Jungbluth S."/>
            <person name="Walsh D.A."/>
            <person name="Denef V.J."/>
            <person name="McMahon K.D."/>
            <person name="Konstantinidis K.T."/>
            <person name="Eloe-Fadrosh E.A."/>
            <person name="Kyrpides N.C."/>
            <person name="Woyke T."/>
        </authorList>
    </citation>
    <scope>NUCLEOTIDE SEQUENCE</scope>
    <source>
        <strain evidence="2">GVMAG-M-3300023174-102</strain>
    </source>
</reference>
<evidence type="ECO:0000313" key="2">
    <source>
        <dbReference type="EMBL" id="QHT09726.1"/>
    </source>
</evidence>